<evidence type="ECO:0000256" key="2">
    <source>
        <dbReference type="ARBA" id="ARBA00004613"/>
    </source>
</evidence>
<keyword evidence="6 15" id="KW-0349">Heme</keyword>
<keyword evidence="10 15" id="KW-0408">Iron</keyword>
<dbReference type="GO" id="GO:0005576">
    <property type="term" value="C:extracellular region"/>
    <property type="evidence" value="ECO:0007669"/>
    <property type="project" value="UniProtKB-SubCell"/>
</dbReference>
<evidence type="ECO:0000256" key="4">
    <source>
        <dbReference type="ARBA" id="ARBA00022475"/>
    </source>
</evidence>
<evidence type="ECO:0000256" key="12">
    <source>
        <dbReference type="ARBA" id="ARBA00023157"/>
    </source>
</evidence>
<dbReference type="OrthoDB" id="3065412at2759"/>
<evidence type="ECO:0000256" key="7">
    <source>
        <dbReference type="ARBA" id="ARBA00022622"/>
    </source>
</evidence>
<dbReference type="SMART" id="SM00747">
    <property type="entry name" value="CFEM"/>
    <property type="match status" value="1"/>
</dbReference>
<evidence type="ECO:0000256" key="14">
    <source>
        <dbReference type="ARBA" id="ARBA00023288"/>
    </source>
</evidence>
<dbReference type="Proteomes" id="UP000799753">
    <property type="component" value="Unassembled WGS sequence"/>
</dbReference>
<feature type="signal peptide" evidence="17">
    <location>
        <begin position="1"/>
        <end position="18"/>
    </location>
</feature>
<feature type="disulfide bond" evidence="15">
    <location>
        <begin position="41"/>
        <end position="48"/>
    </location>
</feature>
<sequence>MRFFSTIALAASVAFVSAQDLSGLPTCALTCFATAVPAAGCSLADTKCQCTTGKDSITNSITSCVPGKCSSSDIAEIAPAVSAICQRAGITVSNLPTAVTSGSSNSTASATSGASGSKTSSGAAQQTSNAAGALGIGMGAAALGFAAVFGL</sequence>
<keyword evidence="14" id="KW-0449">Lipoprotein</keyword>
<comment type="subcellular location">
    <subcellularLocation>
        <location evidence="1">Cell membrane</location>
        <topology evidence="1">Lipid-anchor</topology>
        <topology evidence="1">GPI-anchor</topology>
    </subcellularLocation>
    <subcellularLocation>
        <location evidence="2">Secreted</location>
    </subcellularLocation>
</comment>
<keyword evidence="5" id="KW-0964">Secreted</keyword>
<evidence type="ECO:0000256" key="13">
    <source>
        <dbReference type="ARBA" id="ARBA00023180"/>
    </source>
</evidence>
<reference evidence="19" key="1">
    <citation type="journal article" date="2020" name="Stud. Mycol.">
        <title>101 Dothideomycetes genomes: a test case for predicting lifestyles and emergence of pathogens.</title>
        <authorList>
            <person name="Haridas S."/>
            <person name="Albert R."/>
            <person name="Binder M."/>
            <person name="Bloem J."/>
            <person name="Labutti K."/>
            <person name="Salamov A."/>
            <person name="Andreopoulos B."/>
            <person name="Baker S."/>
            <person name="Barry K."/>
            <person name="Bills G."/>
            <person name="Bluhm B."/>
            <person name="Cannon C."/>
            <person name="Castanera R."/>
            <person name="Culley D."/>
            <person name="Daum C."/>
            <person name="Ezra D."/>
            <person name="Gonzalez J."/>
            <person name="Henrissat B."/>
            <person name="Kuo A."/>
            <person name="Liang C."/>
            <person name="Lipzen A."/>
            <person name="Lutzoni F."/>
            <person name="Magnuson J."/>
            <person name="Mondo S."/>
            <person name="Nolan M."/>
            <person name="Ohm R."/>
            <person name="Pangilinan J."/>
            <person name="Park H.-J."/>
            <person name="Ramirez L."/>
            <person name="Alfaro M."/>
            <person name="Sun H."/>
            <person name="Tritt A."/>
            <person name="Yoshinaga Y."/>
            <person name="Zwiers L.-H."/>
            <person name="Turgeon B."/>
            <person name="Goodwin S."/>
            <person name="Spatafora J."/>
            <person name="Crous P."/>
            <person name="Grigoriev I."/>
        </authorList>
    </citation>
    <scope>NUCLEOTIDE SEQUENCE</scope>
    <source>
        <strain evidence="19">CBS 473.64</strain>
    </source>
</reference>
<dbReference type="GO" id="GO:0098552">
    <property type="term" value="C:side of membrane"/>
    <property type="evidence" value="ECO:0007669"/>
    <property type="project" value="UniProtKB-KW"/>
</dbReference>
<evidence type="ECO:0000313" key="19">
    <source>
        <dbReference type="EMBL" id="KAF2644782.1"/>
    </source>
</evidence>
<keyword evidence="13" id="KW-0325">Glycoprotein</keyword>
<evidence type="ECO:0000256" key="11">
    <source>
        <dbReference type="ARBA" id="ARBA00023136"/>
    </source>
</evidence>
<name>A0A6A6SBZ4_9PLEO</name>
<accession>A0A6A6SBZ4</accession>
<feature type="domain" description="CFEM" evidence="18">
    <location>
        <begin position="1"/>
        <end position="112"/>
    </location>
</feature>
<evidence type="ECO:0000259" key="18">
    <source>
        <dbReference type="PROSITE" id="PS52012"/>
    </source>
</evidence>
<dbReference type="PANTHER" id="PTHR37928:SF2">
    <property type="entry name" value="GPI ANCHORED CFEM DOMAIN PROTEIN (AFU_ORTHOLOGUE AFUA_6G10580)"/>
    <property type="match status" value="1"/>
</dbReference>
<comment type="caution">
    <text evidence="15">Lacks conserved residue(s) required for the propagation of feature annotation.</text>
</comment>
<evidence type="ECO:0000256" key="6">
    <source>
        <dbReference type="ARBA" id="ARBA00022617"/>
    </source>
</evidence>
<keyword evidence="9 17" id="KW-0732">Signal</keyword>
<dbReference type="PANTHER" id="PTHR37928">
    <property type="entry name" value="CFEM DOMAIN PROTEIN (AFU_ORTHOLOGUE AFUA_6G14090)"/>
    <property type="match status" value="1"/>
</dbReference>
<keyword evidence="20" id="KW-1185">Reference proteome</keyword>
<gene>
    <name evidence="19" type="ORF">P280DRAFT_179871</name>
</gene>
<dbReference type="GO" id="GO:0046872">
    <property type="term" value="F:metal ion binding"/>
    <property type="evidence" value="ECO:0007669"/>
    <property type="project" value="UniProtKB-UniRule"/>
</dbReference>
<dbReference type="EMBL" id="MU006778">
    <property type="protein sequence ID" value="KAF2644782.1"/>
    <property type="molecule type" value="Genomic_DNA"/>
</dbReference>
<evidence type="ECO:0000313" key="20">
    <source>
        <dbReference type="Proteomes" id="UP000799753"/>
    </source>
</evidence>
<dbReference type="InterPro" id="IPR051735">
    <property type="entry name" value="CFEM_domain"/>
</dbReference>
<evidence type="ECO:0000256" key="17">
    <source>
        <dbReference type="SAM" id="SignalP"/>
    </source>
</evidence>
<evidence type="ECO:0000256" key="1">
    <source>
        <dbReference type="ARBA" id="ARBA00004609"/>
    </source>
</evidence>
<proteinExistence type="inferred from homology"/>
<dbReference type="AlphaFoldDB" id="A0A6A6SBZ4"/>
<feature type="binding site" description="axial binding residue" evidence="15">
    <location>
        <position position="45"/>
    </location>
    <ligand>
        <name>heme</name>
        <dbReference type="ChEBI" id="CHEBI:30413"/>
    </ligand>
    <ligandPart>
        <name>Fe</name>
        <dbReference type="ChEBI" id="CHEBI:18248"/>
    </ligandPart>
</feature>
<keyword evidence="8 15" id="KW-0479">Metal-binding</keyword>
<keyword evidence="4" id="KW-1003">Cell membrane</keyword>
<evidence type="ECO:0000256" key="16">
    <source>
        <dbReference type="SAM" id="MobiDB-lite"/>
    </source>
</evidence>
<evidence type="ECO:0000256" key="5">
    <source>
        <dbReference type="ARBA" id="ARBA00022525"/>
    </source>
</evidence>
<dbReference type="PROSITE" id="PS52012">
    <property type="entry name" value="CFEM"/>
    <property type="match status" value="1"/>
</dbReference>
<keyword evidence="12 15" id="KW-1015">Disulfide bond</keyword>
<dbReference type="Pfam" id="PF05730">
    <property type="entry name" value="CFEM"/>
    <property type="match status" value="1"/>
</dbReference>
<evidence type="ECO:0000256" key="10">
    <source>
        <dbReference type="ARBA" id="ARBA00023004"/>
    </source>
</evidence>
<comment type="similarity">
    <text evidence="3">Belongs to the RBT5 family.</text>
</comment>
<evidence type="ECO:0000256" key="9">
    <source>
        <dbReference type="ARBA" id="ARBA00022729"/>
    </source>
</evidence>
<protein>
    <recommendedName>
        <fullName evidence="18">CFEM domain-containing protein</fullName>
    </recommendedName>
</protein>
<keyword evidence="11" id="KW-0472">Membrane</keyword>
<feature type="region of interest" description="Disordered" evidence="16">
    <location>
        <begin position="98"/>
        <end position="121"/>
    </location>
</feature>
<feature type="chain" id="PRO_5025419412" description="CFEM domain-containing protein" evidence="17">
    <location>
        <begin position="19"/>
        <end position="151"/>
    </location>
</feature>
<keyword evidence="7" id="KW-0336">GPI-anchor</keyword>
<evidence type="ECO:0000256" key="15">
    <source>
        <dbReference type="PROSITE-ProRule" id="PRU01356"/>
    </source>
</evidence>
<dbReference type="GO" id="GO:0005886">
    <property type="term" value="C:plasma membrane"/>
    <property type="evidence" value="ECO:0007669"/>
    <property type="project" value="UniProtKB-SubCell"/>
</dbReference>
<evidence type="ECO:0000256" key="3">
    <source>
        <dbReference type="ARBA" id="ARBA00010031"/>
    </source>
</evidence>
<organism evidence="19 20">
    <name type="scientific">Massarina eburnea CBS 473.64</name>
    <dbReference type="NCBI Taxonomy" id="1395130"/>
    <lineage>
        <taxon>Eukaryota</taxon>
        <taxon>Fungi</taxon>
        <taxon>Dikarya</taxon>
        <taxon>Ascomycota</taxon>
        <taxon>Pezizomycotina</taxon>
        <taxon>Dothideomycetes</taxon>
        <taxon>Pleosporomycetidae</taxon>
        <taxon>Pleosporales</taxon>
        <taxon>Massarineae</taxon>
        <taxon>Massarinaceae</taxon>
        <taxon>Massarina</taxon>
    </lineage>
</organism>
<dbReference type="InterPro" id="IPR008427">
    <property type="entry name" value="Extracellular_membr_CFEM_dom"/>
</dbReference>
<evidence type="ECO:0000256" key="8">
    <source>
        <dbReference type="ARBA" id="ARBA00022723"/>
    </source>
</evidence>